<keyword evidence="2" id="KW-0285">Flavoprotein</keyword>
<dbReference type="Pfam" id="PF00732">
    <property type="entry name" value="GMC_oxred_N"/>
    <property type="match status" value="1"/>
</dbReference>
<dbReference type="InterPro" id="IPR000172">
    <property type="entry name" value="GMC_OxRdtase_N"/>
</dbReference>
<dbReference type="GO" id="GO:0050660">
    <property type="term" value="F:flavin adenine dinucleotide binding"/>
    <property type="evidence" value="ECO:0007669"/>
    <property type="project" value="InterPro"/>
</dbReference>
<name>A0AAJ0B8U4_9PEZI</name>
<dbReference type="InterPro" id="IPR012132">
    <property type="entry name" value="GMC_OxRdtase"/>
</dbReference>
<protein>
    <recommendedName>
        <fullName evidence="3">Glucose-methanol-choline oxidoreductase N-terminal domain-containing protein</fullName>
    </recommendedName>
</protein>
<comment type="caution">
    <text evidence="4">The sequence shown here is derived from an EMBL/GenBank/DDBJ whole genome shotgun (WGS) entry which is preliminary data.</text>
</comment>
<dbReference type="PANTHER" id="PTHR11552:SF78">
    <property type="entry name" value="GLUCOSE-METHANOL-CHOLINE OXIDOREDUCTASE N-TERMINAL DOMAIN-CONTAINING PROTEIN"/>
    <property type="match status" value="1"/>
</dbReference>
<dbReference type="InterPro" id="IPR007867">
    <property type="entry name" value="GMC_OxRtase_C"/>
</dbReference>
<reference evidence="4" key="1">
    <citation type="submission" date="2023-06" db="EMBL/GenBank/DDBJ databases">
        <title>Genome-scale phylogeny and comparative genomics of the fungal order Sordariales.</title>
        <authorList>
            <consortium name="Lawrence Berkeley National Laboratory"/>
            <person name="Hensen N."/>
            <person name="Bonometti L."/>
            <person name="Westerberg I."/>
            <person name="Brannstrom I.O."/>
            <person name="Guillou S."/>
            <person name="Cros-Aarteil S."/>
            <person name="Calhoun S."/>
            <person name="Haridas S."/>
            <person name="Kuo A."/>
            <person name="Mondo S."/>
            <person name="Pangilinan J."/>
            <person name="Riley R."/>
            <person name="Labutti K."/>
            <person name="Andreopoulos B."/>
            <person name="Lipzen A."/>
            <person name="Chen C."/>
            <person name="Yanf M."/>
            <person name="Daum C."/>
            <person name="Ng V."/>
            <person name="Clum A."/>
            <person name="Steindorff A."/>
            <person name="Ohm R."/>
            <person name="Martin F."/>
            <person name="Silar P."/>
            <person name="Natvig D."/>
            <person name="Lalanne C."/>
            <person name="Gautier V."/>
            <person name="Ament-Velasquez S.L."/>
            <person name="Kruys A."/>
            <person name="Hutchinson M.I."/>
            <person name="Powell A.J."/>
            <person name="Barry K."/>
            <person name="Miller A.N."/>
            <person name="Grigoriev I.V."/>
            <person name="Debuchy R."/>
            <person name="Gladieux P."/>
            <person name="Thoren M.H."/>
            <person name="Johannesson H."/>
        </authorList>
    </citation>
    <scope>NUCLEOTIDE SEQUENCE</scope>
    <source>
        <strain evidence="4">PSN4</strain>
    </source>
</reference>
<dbReference type="SUPFAM" id="SSF54373">
    <property type="entry name" value="FAD-linked reductases, C-terminal domain"/>
    <property type="match status" value="1"/>
</dbReference>
<feature type="binding site" evidence="2">
    <location>
        <position position="235"/>
    </location>
    <ligand>
        <name>FAD</name>
        <dbReference type="ChEBI" id="CHEBI:57692"/>
    </ligand>
</feature>
<dbReference type="SUPFAM" id="SSF51905">
    <property type="entry name" value="FAD/NAD(P)-binding domain"/>
    <property type="match status" value="1"/>
</dbReference>
<evidence type="ECO:0000259" key="3">
    <source>
        <dbReference type="PROSITE" id="PS00624"/>
    </source>
</evidence>
<comment type="similarity">
    <text evidence="1">Belongs to the GMC oxidoreductase family.</text>
</comment>
<comment type="cofactor">
    <cofactor evidence="2">
        <name>FAD</name>
        <dbReference type="ChEBI" id="CHEBI:57692"/>
    </cofactor>
</comment>
<feature type="domain" description="Glucose-methanol-choline oxidoreductase N-terminal" evidence="3">
    <location>
        <begin position="276"/>
        <end position="290"/>
    </location>
</feature>
<keyword evidence="2" id="KW-0274">FAD</keyword>
<accession>A0AAJ0B8U4</accession>
<sequence>MGLFTDLPGGINPDVIVAGGGTAGCIVAARLAQADPSLTILVIEGGRDNKNQPTIETAALFIANLLPETKTNIFYQGKASSHIGGRAPVVPSGGILGGGSSTNLMMYTRPQRCDLDSWNVPGWSADDLLPYFKKLETYHGPDPASRHGDTGPINVSDGTFRSQRSEDAFVAAAQRVGIPEVPDLQALDGSNNGVQRAKRYIGPDGKRQDTASRYLRPLLEGGKHPNLHVLVEHQVVRVLFEGTRAVGIEYRPNSLFRSSGPSKAITARRMVILSSGALGTPLILERSGIGNPDLLSRASIPMITPLPGVGESYQDHTLMVYPYRSSLSPSETLDPLADGRIPPADLASTNPGMAGWNAQDVTCKLRPPSSQIATLGPAMAAAWATDFEPIKDKPLMLMSLVGAYPGDPSSLPSVPERKQYFSISTFAAYPYSRGHVHITPDSEDIDFDPAFFSDARDVGMHMWAYKTQREIARRMECYRGEYAPDHPPFPGHSRAACGERDGPVGESEGRIEYSEEDDGILETWLRMNVGTTWHSLGTCAMRPREEAGVVDANLSVYGVEGLKIADLSVVPGNVAANTASTAMLVGEKAADLFAMELRGQV</sequence>
<evidence type="ECO:0000313" key="5">
    <source>
        <dbReference type="Proteomes" id="UP001239445"/>
    </source>
</evidence>
<evidence type="ECO:0000256" key="1">
    <source>
        <dbReference type="ARBA" id="ARBA00010790"/>
    </source>
</evidence>
<dbReference type="EMBL" id="MU839838">
    <property type="protein sequence ID" value="KAK1752884.1"/>
    <property type="molecule type" value="Genomic_DNA"/>
</dbReference>
<gene>
    <name evidence="4" type="ORF">QBC47DRAFT_430978</name>
</gene>
<dbReference type="Gene3D" id="3.30.560.10">
    <property type="entry name" value="Glucose Oxidase, domain 3"/>
    <property type="match status" value="1"/>
</dbReference>
<dbReference type="Proteomes" id="UP001239445">
    <property type="component" value="Unassembled WGS sequence"/>
</dbReference>
<dbReference type="PANTHER" id="PTHR11552">
    <property type="entry name" value="GLUCOSE-METHANOL-CHOLINE GMC OXIDOREDUCTASE"/>
    <property type="match status" value="1"/>
</dbReference>
<evidence type="ECO:0000313" key="4">
    <source>
        <dbReference type="EMBL" id="KAK1752884.1"/>
    </source>
</evidence>
<organism evidence="4 5">
    <name type="scientific">Echria macrotheca</name>
    <dbReference type="NCBI Taxonomy" id="438768"/>
    <lineage>
        <taxon>Eukaryota</taxon>
        <taxon>Fungi</taxon>
        <taxon>Dikarya</taxon>
        <taxon>Ascomycota</taxon>
        <taxon>Pezizomycotina</taxon>
        <taxon>Sordariomycetes</taxon>
        <taxon>Sordariomycetidae</taxon>
        <taxon>Sordariales</taxon>
        <taxon>Schizotheciaceae</taxon>
        <taxon>Echria</taxon>
    </lineage>
</organism>
<dbReference type="GO" id="GO:0016614">
    <property type="term" value="F:oxidoreductase activity, acting on CH-OH group of donors"/>
    <property type="evidence" value="ECO:0007669"/>
    <property type="project" value="InterPro"/>
</dbReference>
<dbReference type="Pfam" id="PF05199">
    <property type="entry name" value="GMC_oxred_C"/>
    <property type="match status" value="1"/>
</dbReference>
<dbReference type="Gene3D" id="3.50.50.60">
    <property type="entry name" value="FAD/NAD(P)-binding domain"/>
    <property type="match status" value="1"/>
</dbReference>
<feature type="binding site" evidence="2">
    <location>
        <begin position="533"/>
        <end position="534"/>
    </location>
    <ligand>
        <name>FAD</name>
        <dbReference type="ChEBI" id="CHEBI:57692"/>
    </ligand>
</feature>
<dbReference type="PIRSF" id="PIRSF000137">
    <property type="entry name" value="Alcohol_oxidase"/>
    <property type="match status" value="1"/>
</dbReference>
<proteinExistence type="inferred from homology"/>
<dbReference type="InterPro" id="IPR036188">
    <property type="entry name" value="FAD/NAD-bd_sf"/>
</dbReference>
<dbReference type="AlphaFoldDB" id="A0AAJ0B8U4"/>
<evidence type="ECO:0000256" key="2">
    <source>
        <dbReference type="PIRSR" id="PIRSR000137-2"/>
    </source>
</evidence>
<dbReference type="PROSITE" id="PS00624">
    <property type="entry name" value="GMC_OXRED_2"/>
    <property type="match status" value="1"/>
</dbReference>
<keyword evidence="5" id="KW-1185">Reference proteome</keyword>